<dbReference type="InterPro" id="IPR004252">
    <property type="entry name" value="Probable_transposase_24"/>
</dbReference>
<dbReference type="PANTHER" id="PTHR33144">
    <property type="entry name" value="OS10G0409366 PROTEIN-RELATED"/>
    <property type="match status" value="1"/>
</dbReference>
<dbReference type="AlphaFoldDB" id="A0A6D2KLQ8"/>
<gene>
    <name evidence="2" type="ORF">MERR_LOCUS40455</name>
</gene>
<sequence length="518" mass="57383">MGHKEHGGTWHMEAAQLDTQRKKGEAILKTSSTVYSTNRSSSSTRPAKLQLDRAENQTSAPPPPLRGSAPQPTPRGSAPQPQPRGFTPQPSASGTAPQPQPFRPQPLRPQPYVPPTFSPPAYAQSPVHMETDDEPPENYPLPEEPQAPQQDPPISIYDLLRTPGRGAYLPILDPCHTENTTWFDRDDGKLVCKISKILKSKFDGAYYCWTKTPKHVQERCFIAFAQAHHWDPLINSLVEDEFKAIALLRMKDMVCKVKKKGARPNWIGETLWRTMCSYWATEEAKERSCTASNAVNFPKDGLGRRIHRSGQKSYSRIQRDMETELGRPVSIGEVFIRTHTRPDGSFVDPKSQNIAEAYEKNLEDSMSQLMDDTSDCSSELTTAAKDDVFLKTTDIDDRGNEFGLGSLRRQYGKGKRKGEPGTSAVSVFSGLQEHLQAAQRKIEVQAAAIAAREVESAEQLNRIGNLEMVLSYLKSTDPKFTDYVTQQSTPAATHSPGGTPTPEVTPTPEGMVSGGEPI</sequence>
<feature type="region of interest" description="Disordered" evidence="1">
    <location>
        <begin position="487"/>
        <end position="518"/>
    </location>
</feature>
<dbReference type="PANTHER" id="PTHR33144:SF25">
    <property type="entry name" value="DUF4216 DOMAIN-CONTAINING PROTEIN"/>
    <property type="match status" value="1"/>
</dbReference>
<organism evidence="2 3">
    <name type="scientific">Microthlaspi erraticum</name>
    <dbReference type="NCBI Taxonomy" id="1685480"/>
    <lineage>
        <taxon>Eukaryota</taxon>
        <taxon>Viridiplantae</taxon>
        <taxon>Streptophyta</taxon>
        <taxon>Embryophyta</taxon>
        <taxon>Tracheophyta</taxon>
        <taxon>Spermatophyta</taxon>
        <taxon>Magnoliopsida</taxon>
        <taxon>eudicotyledons</taxon>
        <taxon>Gunneridae</taxon>
        <taxon>Pentapetalae</taxon>
        <taxon>rosids</taxon>
        <taxon>malvids</taxon>
        <taxon>Brassicales</taxon>
        <taxon>Brassicaceae</taxon>
        <taxon>Coluteocarpeae</taxon>
        <taxon>Microthlaspi</taxon>
    </lineage>
</organism>
<evidence type="ECO:0000256" key="1">
    <source>
        <dbReference type="SAM" id="MobiDB-lite"/>
    </source>
</evidence>
<proteinExistence type="predicted"/>
<dbReference type="Proteomes" id="UP000467841">
    <property type="component" value="Unassembled WGS sequence"/>
</dbReference>
<feature type="compositionally biased region" description="Low complexity" evidence="1">
    <location>
        <begin position="30"/>
        <end position="44"/>
    </location>
</feature>
<dbReference type="EMBL" id="CACVBM020001527">
    <property type="protein sequence ID" value="CAA7053220.1"/>
    <property type="molecule type" value="Genomic_DNA"/>
</dbReference>
<name>A0A6D2KLQ8_9BRAS</name>
<feature type="compositionally biased region" description="Pro residues" evidence="1">
    <location>
        <begin position="98"/>
        <end position="118"/>
    </location>
</feature>
<evidence type="ECO:0000313" key="3">
    <source>
        <dbReference type="Proteomes" id="UP000467841"/>
    </source>
</evidence>
<reference evidence="2" key="1">
    <citation type="submission" date="2020-01" db="EMBL/GenBank/DDBJ databases">
        <authorList>
            <person name="Mishra B."/>
        </authorList>
    </citation>
    <scope>NUCLEOTIDE SEQUENCE [LARGE SCALE GENOMIC DNA]</scope>
</reference>
<evidence type="ECO:0000313" key="2">
    <source>
        <dbReference type="EMBL" id="CAA7053220.1"/>
    </source>
</evidence>
<keyword evidence="3" id="KW-1185">Reference proteome</keyword>
<accession>A0A6D2KLQ8</accession>
<feature type="region of interest" description="Disordered" evidence="1">
    <location>
        <begin position="1"/>
        <end position="155"/>
    </location>
</feature>
<dbReference type="OrthoDB" id="1105011at2759"/>
<comment type="caution">
    <text evidence="2">The sequence shown here is derived from an EMBL/GenBank/DDBJ whole genome shotgun (WGS) entry which is preliminary data.</text>
</comment>
<protein>
    <submittedName>
        <fullName evidence="2">Uncharacterized protein</fullName>
    </submittedName>
</protein>
<feature type="compositionally biased region" description="Low complexity" evidence="1">
    <location>
        <begin position="496"/>
        <end position="510"/>
    </location>
</feature>
<dbReference type="Pfam" id="PF03004">
    <property type="entry name" value="Transposase_24"/>
    <property type="match status" value="1"/>
</dbReference>